<evidence type="ECO:0000256" key="1">
    <source>
        <dbReference type="ARBA" id="ARBA00004123"/>
    </source>
</evidence>
<organism evidence="6 7">
    <name type="scientific">Mycena belliarum</name>
    <dbReference type="NCBI Taxonomy" id="1033014"/>
    <lineage>
        <taxon>Eukaryota</taxon>
        <taxon>Fungi</taxon>
        <taxon>Dikarya</taxon>
        <taxon>Basidiomycota</taxon>
        <taxon>Agaricomycotina</taxon>
        <taxon>Agaricomycetes</taxon>
        <taxon>Agaricomycetidae</taxon>
        <taxon>Agaricales</taxon>
        <taxon>Marasmiineae</taxon>
        <taxon>Mycenaceae</taxon>
        <taxon>Mycena</taxon>
    </lineage>
</organism>
<feature type="domain" description="DNA repair protein Crb2 Tudor" evidence="5">
    <location>
        <begin position="72"/>
        <end position="119"/>
    </location>
</feature>
<protein>
    <recommendedName>
        <fullName evidence="5">DNA repair protein Crb2 Tudor domain-containing protein</fullName>
    </recommendedName>
</protein>
<sequence length="461" mass="51383">MLESVRNERASTESADDEYTEAGPSTRKRKRGVVVESLSVQTQTRARRATKTSTCARPVKKARATSTSNAQPTRVFALWWKDNHYYPGVVRSQIGQDLYKVDFDDETSDEVKLDQLRLCNPRVGDTAFVPKFNRPVKITAILVADKKVSVAARGFSRDVLVSELKIESKAITSGWADRILAAEAIVCIEKPPRLLISPTLSRMSVLSSVSSRKSSALAKLGFCITYAGADAVKEELIRWIKNNGGVIIEDWEDVVSMKGKQTNTRWTLEQKDATPMFRGIDGVFLLADGASQTPKFLTALALGIPCLKIDFIGHAVEMGTWRDWRMFLLPSGASKSRNCKMTQFVNADWGGQTDHLKNIMNNPAAHKVFRDKNILCIDSEVLEYAKGKMNVTLAIPRILLAMGADSVEAVREIRHASHAPQTYDYIVKKDDTNIHNLPNCIVVRWDWVKDALISGFIPDIP</sequence>
<name>A0AAD6UDN1_9AGAR</name>
<dbReference type="PANTHER" id="PTHR15321">
    <property type="entry name" value="TUMOR SUPPRESSOR P53-BINDING PROTEIN 1"/>
    <property type="match status" value="1"/>
</dbReference>
<dbReference type="Proteomes" id="UP001222325">
    <property type="component" value="Unassembled WGS sequence"/>
</dbReference>
<accession>A0AAD6UDN1</accession>
<dbReference type="Pfam" id="PF18115">
    <property type="entry name" value="Tudor_3"/>
    <property type="match status" value="1"/>
</dbReference>
<keyword evidence="3" id="KW-0539">Nucleus</keyword>
<feature type="compositionally biased region" description="Basic and acidic residues" evidence="4">
    <location>
        <begin position="1"/>
        <end position="11"/>
    </location>
</feature>
<evidence type="ECO:0000313" key="6">
    <source>
        <dbReference type="EMBL" id="KAJ7097825.1"/>
    </source>
</evidence>
<dbReference type="SUPFAM" id="SSF52113">
    <property type="entry name" value="BRCT domain"/>
    <property type="match status" value="1"/>
</dbReference>
<dbReference type="InterPro" id="IPR036420">
    <property type="entry name" value="BRCT_dom_sf"/>
</dbReference>
<gene>
    <name evidence="6" type="ORF">B0H15DRAFT_901638</name>
</gene>
<keyword evidence="2" id="KW-0227">DNA damage</keyword>
<dbReference type="AlphaFoldDB" id="A0AAD6UDN1"/>
<feature type="region of interest" description="Disordered" evidence="4">
    <location>
        <begin position="1"/>
        <end position="67"/>
    </location>
</feature>
<comment type="subcellular location">
    <subcellularLocation>
        <location evidence="1">Nucleus</location>
    </subcellularLocation>
</comment>
<dbReference type="EMBL" id="JARJCN010000009">
    <property type="protein sequence ID" value="KAJ7097825.1"/>
    <property type="molecule type" value="Genomic_DNA"/>
</dbReference>
<dbReference type="InterPro" id="IPR047250">
    <property type="entry name" value="BRCT_p53bp1-like_rpt2"/>
</dbReference>
<dbReference type="CDD" id="cd17745">
    <property type="entry name" value="BRCT_p53bp1_rpt1"/>
    <property type="match status" value="1"/>
</dbReference>
<dbReference type="Gene3D" id="3.40.50.10190">
    <property type="entry name" value="BRCT domain"/>
    <property type="match status" value="1"/>
</dbReference>
<dbReference type="Gene3D" id="2.30.30.140">
    <property type="match status" value="1"/>
</dbReference>
<comment type="caution">
    <text evidence="6">The sequence shown here is derived from an EMBL/GenBank/DDBJ whole genome shotgun (WGS) entry which is preliminary data.</text>
</comment>
<dbReference type="InterPro" id="IPR047252">
    <property type="entry name" value="TP53BP1-like"/>
</dbReference>
<dbReference type="GO" id="GO:0005634">
    <property type="term" value="C:nucleus"/>
    <property type="evidence" value="ECO:0007669"/>
    <property type="project" value="UniProtKB-SubCell"/>
</dbReference>
<keyword evidence="7" id="KW-1185">Reference proteome</keyword>
<reference evidence="6" key="1">
    <citation type="submission" date="2023-03" db="EMBL/GenBank/DDBJ databases">
        <title>Massive genome expansion in bonnet fungi (Mycena s.s.) driven by repeated elements and novel gene families across ecological guilds.</title>
        <authorList>
            <consortium name="Lawrence Berkeley National Laboratory"/>
            <person name="Harder C.B."/>
            <person name="Miyauchi S."/>
            <person name="Viragh M."/>
            <person name="Kuo A."/>
            <person name="Thoen E."/>
            <person name="Andreopoulos B."/>
            <person name="Lu D."/>
            <person name="Skrede I."/>
            <person name="Drula E."/>
            <person name="Henrissat B."/>
            <person name="Morin E."/>
            <person name="Kohler A."/>
            <person name="Barry K."/>
            <person name="LaButti K."/>
            <person name="Morin E."/>
            <person name="Salamov A."/>
            <person name="Lipzen A."/>
            <person name="Mereny Z."/>
            <person name="Hegedus B."/>
            <person name="Baldrian P."/>
            <person name="Stursova M."/>
            <person name="Weitz H."/>
            <person name="Taylor A."/>
            <person name="Grigoriev I.V."/>
            <person name="Nagy L.G."/>
            <person name="Martin F."/>
            <person name="Kauserud H."/>
        </authorList>
    </citation>
    <scope>NUCLEOTIDE SEQUENCE</scope>
    <source>
        <strain evidence="6">CBHHK173m</strain>
    </source>
</reference>
<proteinExistence type="predicted"/>
<evidence type="ECO:0000259" key="5">
    <source>
        <dbReference type="Pfam" id="PF18115"/>
    </source>
</evidence>
<dbReference type="CDD" id="cd17724">
    <property type="entry name" value="BRCT_p53bp1_rpt2"/>
    <property type="match status" value="1"/>
</dbReference>
<dbReference type="GO" id="GO:0000077">
    <property type="term" value="P:DNA damage checkpoint signaling"/>
    <property type="evidence" value="ECO:0007669"/>
    <property type="project" value="TreeGrafter"/>
</dbReference>
<dbReference type="InterPro" id="IPR041297">
    <property type="entry name" value="Crb2_Tudor"/>
</dbReference>
<dbReference type="PANTHER" id="PTHR15321:SF3">
    <property type="entry name" value="TP53-BINDING PROTEIN 1"/>
    <property type="match status" value="1"/>
</dbReference>
<evidence type="ECO:0000256" key="2">
    <source>
        <dbReference type="ARBA" id="ARBA00022763"/>
    </source>
</evidence>
<evidence type="ECO:0000256" key="3">
    <source>
        <dbReference type="ARBA" id="ARBA00023242"/>
    </source>
</evidence>
<dbReference type="GO" id="GO:0042393">
    <property type="term" value="F:histone binding"/>
    <property type="evidence" value="ECO:0007669"/>
    <property type="project" value="TreeGrafter"/>
</dbReference>
<evidence type="ECO:0000256" key="4">
    <source>
        <dbReference type="SAM" id="MobiDB-lite"/>
    </source>
</evidence>
<dbReference type="SUPFAM" id="SSF63748">
    <property type="entry name" value="Tudor/PWWP/MBT"/>
    <property type="match status" value="1"/>
</dbReference>
<dbReference type="GO" id="GO:0045944">
    <property type="term" value="P:positive regulation of transcription by RNA polymerase II"/>
    <property type="evidence" value="ECO:0007669"/>
    <property type="project" value="TreeGrafter"/>
</dbReference>
<dbReference type="InterPro" id="IPR047249">
    <property type="entry name" value="BRCT_p53bp1-like_rpt1"/>
</dbReference>
<evidence type="ECO:0000313" key="7">
    <source>
        <dbReference type="Proteomes" id="UP001222325"/>
    </source>
</evidence>